<dbReference type="OrthoDB" id="2432905at2759"/>
<feature type="region of interest" description="Disordered" evidence="1">
    <location>
        <begin position="1"/>
        <end position="72"/>
    </location>
</feature>
<evidence type="ECO:0000313" key="2">
    <source>
        <dbReference type="EMBL" id="CAG8812327.1"/>
    </source>
</evidence>
<organism evidence="2 3">
    <name type="scientific">Dentiscutata erythropus</name>
    <dbReference type="NCBI Taxonomy" id="1348616"/>
    <lineage>
        <taxon>Eukaryota</taxon>
        <taxon>Fungi</taxon>
        <taxon>Fungi incertae sedis</taxon>
        <taxon>Mucoromycota</taxon>
        <taxon>Glomeromycotina</taxon>
        <taxon>Glomeromycetes</taxon>
        <taxon>Diversisporales</taxon>
        <taxon>Gigasporaceae</taxon>
        <taxon>Dentiscutata</taxon>
    </lineage>
</organism>
<reference evidence="2" key="1">
    <citation type="submission" date="2021-06" db="EMBL/GenBank/DDBJ databases">
        <authorList>
            <person name="Kallberg Y."/>
            <person name="Tangrot J."/>
            <person name="Rosling A."/>
        </authorList>
    </citation>
    <scope>NUCLEOTIDE SEQUENCE</scope>
    <source>
        <strain evidence="2">MA453B</strain>
    </source>
</reference>
<comment type="caution">
    <text evidence="2">The sequence shown here is derived from an EMBL/GenBank/DDBJ whole genome shotgun (WGS) entry which is preliminary data.</text>
</comment>
<feature type="compositionally biased region" description="Polar residues" evidence="1">
    <location>
        <begin position="1"/>
        <end position="31"/>
    </location>
</feature>
<proteinExistence type="predicted"/>
<keyword evidence="3" id="KW-1185">Reference proteome</keyword>
<evidence type="ECO:0000313" key="3">
    <source>
        <dbReference type="Proteomes" id="UP000789405"/>
    </source>
</evidence>
<name>A0A9N9K5Y4_9GLOM</name>
<feature type="non-terminal residue" evidence="2">
    <location>
        <position position="1"/>
    </location>
</feature>
<gene>
    <name evidence="2" type="ORF">DERYTH_LOCUS25604</name>
</gene>
<dbReference type="AlphaFoldDB" id="A0A9N9K5Y4"/>
<feature type="compositionally biased region" description="Basic and acidic residues" evidence="1">
    <location>
        <begin position="42"/>
        <end position="72"/>
    </location>
</feature>
<dbReference type="EMBL" id="CAJVPY010048675">
    <property type="protein sequence ID" value="CAG8812327.1"/>
    <property type="molecule type" value="Genomic_DNA"/>
</dbReference>
<feature type="non-terminal residue" evidence="2">
    <location>
        <position position="72"/>
    </location>
</feature>
<protein>
    <submittedName>
        <fullName evidence="2">4659_t:CDS:1</fullName>
    </submittedName>
</protein>
<sequence>DEISSNHIASFSPINNDKKTNTISKIRSQTTNKRKPSFVRPYFEKTFDEKGKPDIHHIVNNDENRSESKPKR</sequence>
<dbReference type="Proteomes" id="UP000789405">
    <property type="component" value="Unassembled WGS sequence"/>
</dbReference>
<accession>A0A9N9K5Y4</accession>
<evidence type="ECO:0000256" key="1">
    <source>
        <dbReference type="SAM" id="MobiDB-lite"/>
    </source>
</evidence>